<name>A0ABQ4RSG4_9HYPH</name>
<feature type="transmembrane region" description="Helical" evidence="13">
    <location>
        <begin position="206"/>
        <end position="225"/>
    </location>
</feature>
<evidence type="ECO:0000256" key="5">
    <source>
        <dbReference type="ARBA" id="ARBA00022670"/>
    </source>
</evidence>
<comment type="subcellular location">
    <subcellularLocation>
        <location evidence="2">Cell membrane</location>
        <topology evidence="2">Multi-pass membrane protein</topology>
    </subcellularLocation>
</comment>
<comment type="caution">
    <text evidence="14">The sequence shown here is derived from an EMBL/GenBank/DDBJ whole genome shotgun (WGS) entry which is preliminary data.</text>
</comment>
<evidence type="ECO:0000256" key="9">
    <source>
        <dbReference type="ARBA" id="ARBA00022833"/>
    </source>
</evidence>
<feature type="transmembrane region" description="Helical" evidence="13">
    <location>
        <begin position="96"/>
        <end position="117"/>
    </location>
</feature>
<proteinExistence type="inferred from homology"/>
<reference evidence="14" key="1">
    <citation type="journal article" date="2021" name="Front. Microbiol.">
        <title>Comprehensive Comparative Genomics and Phenotyping of Methylobacterium Species.</title>
        <authorList>
            <person name="Alessa O."/>
            <person name="Ogura Y."/>
            <person name="Fujitani Y."/>
            <person name="Takami H."/>
            <person name="Hayashi T."/>
            <person name="Sahin N."/>
            <person name="Tani A."/>
        </authorList>
    </citation>
    <scope>NUCLEOTIDE SEQUENCE</scope>
    <source>
        <strain evidence="14">DSM 19015</strain>
    </source>
</reference>
<keyword evidence="4" id="KW-1003">Cell membrane</keyword>
<gene>
    <name evidence="14" type="ORF">OCOJLMKI_0486</name>
</gene>
<sequence length="256" mass="26937">MIEPSEARIASPVQGPSINFLLIALIFTALGVAIGTGSAAGSGAAFVFVMAGWVLSLCLHEFGHAFVAWRGGDTDIPATGYLSLDPRLYADPLSTIVLPLVFTILGGIGFPGGSVFVNRERLRGRVWQSAMSAAGPAMNVLCLLFLMLLYRLSGEDSDTLRAVIAVSALFQGTAIVLNLLPIPGLDGYGILRPWLPAAVVASGDRLALYSGLVLTGLFLFSSAFGRTLLRASLYLTTLLGFGSADVGAGYNLIRLW</sequence>
<evidence type="ECO:0000256" key="6">
    <source>
        <dbReference type="ARBA" id="ARBA00022692"/>
    </source>
</evidence>
<feature type="transmembrane region" description="Helical" evidence="13">
    <location>
        <begin position="162"/>
        <end position="185"/>
    </location>
</feature>
<dbReference type="CDD" id="cd06158">
    <property type="entry name" value="S2P-M50_like_1"/>
    <property type="match status" value="1"/>
</dbReference>
<keyword evidence="11" id="KW-0482">Metalloprotease</keyword>
<dbReference type="RefSeq" id="WP_238242494.1">
    <property type="nucleotide sequence ID" value="NZ_BPQP01000006.1"/>
</dbReference>
<feature type="transmembrane region" description="Helical" evidence="13">
    <location>
        <begin position="129"/>
        <end position="150"/>
    </location>
</feature>
<dbReference type="PANTHER" id="PTHR35864:SF1">
    <property type="entry name" value="ZINC METALLOPROTEASE YWHC-RELATED"/>
    <property type="match status" value="1"/>
</dbReference>
<evidence type="ECO:0008006" key="16">
    <source>
        <dbReference type="Google" id="ProtNLM"/>
    </source>
</evidence>
<evidence type="ECO:0000313" key="14">
    <source>
        <dbReference type="EMBL" id="GJD93295.1"/>
    </source>
</evidence>
<evidence type="ECO:0000256" key="8">
    <source>
        <dbReference type="ARBA" id="ARBA00022801"/>
    </source>
</evidence>
<evidence type="ECO:0000256" key="12">
    <source>
        <dbReference type="ARBA" id="ARBA00023136"/>
    </source>
</evidence>
<evidence type="ECO:0000256" key="10">
    <source>
        <dbReference type="ARBA" id="ARBA00022989"/>
    </source>
</evidence>
<protein>
    <recommendedName>
        <fullName evidence="16">Peptidase M50</fullName>
    </recommendedName>
</protein>
<comment type="similarity">
    <text evidence="3">Belongs to the peptidase M50B family.</text>
</comment>
<keyword evidence="10 13" id="KW-1133">Transmembrane helix</keyword>
<evidence type="ECO:0000256" key="2">
    <source>
        <dbReference type="ARBA" id="ARBA00004651"/>
    </source>
</evidence>
<evidence type="ECO:0000256" key="13">
    <source>
        <dbReference type="SAM" id="Phobius"/>
    </source>
</evidence>
<evidence type="ECO:0000256" key="4">
    <source>
        <dbReference type="ARBA" id="ARBA00022475"/>
    </source>
</evidence>
<dbReference type="EMBL" id="BPQP01000006">
    <property type="protein sequence ID" value="GJD93295.1"/>
    <property type="molecule type" value="Genomic_DNA"/>
</dbReference>
<keyword evidence="15" id="KW-1185">Reference proteome</keyword>
<evidence type="ECO:0000256" key="7">
    <source>
        <dbReference type="ARBA" id="ARBA00022723"/>
    </source>
</evidence>
<keyword evidence="8" id="KW-0378">Hydrolase</keyword>
<reference evidence="14" key="2">
    <citation type="submission" date="2021-08" db="EMBL/GenBank/DDBJ databases">
        <authorList>
            <person name="Tani A."/>
            <person name="Ola A."/>
            <person name="Ogura Y."/>
            <person name="Katsura K."/>
            <person name="Hayashi T."/>
        </authorList>
    </citation>
    <scope>NUCLEOTIDE SEQUENCE</scope>
    <source>
        <strain evidence="14">DSM 19015</strain>
    </source>
</reference>
<feature type="transmembrane region" description="Helical" evidence="13">
    <location>
        <begin position="20"/>
        <end position="53"/>
    </location>
</feature>
<evidence type="ECO:0000256" key="3">
    <source>
        <dbReference type="ARBA" id="ARBA00007931"/>
    </source>
</evidence>
<dbReference type="PANTHER" id="PTHR35864">
    <property type="entry name" value="ZINC METALLOPROTEASE MJ0611-RELATED"/>
    <property type="match status" value="1"/>
</dbReference>
<dbReference type="InterPro" id="IPR052348">
    <property type="entry name" value="Metallopeptidase_M50B"/>
</dbReference>
<keyword evidence="5" id="KW-0645">Protease</keyword>
<comment type="cofactor">
    <cofactor evidence="1">
        <name>Zn(2+)</name>
        <dbReference type="ChEBI" id="CHEBI:29105"/>
    </cofactor>
</comment>
<keyword evidence="9" id="KW-0862">Zinc</keyword>
<keyword evidence="12 13" id="KW-0472">Membrane</keyword>
<accession>A0ABQ4RSG4</accession>
<organism evidence="14 15">
    <name type="scientific">Methylobacterium iners</name>
    <dbReference type="NCBI Taxonomy" id="418707"/>
    <lineage>
        <taxon>Bacteria</taxon>
        <taxon>Pseudomonadati</taxon>
        <taxon>Pseudomonadota</taxon>
        <taxon>Alphaproteobacteria</taxon>
        <taxon>Hyphomicrobiales</taxon>
        <taxon>Methylobacteriaceae</taxon>
        <taxon>Methylobacterium</taxon>
    </lineage>
</organism>
<feature type="transmembrane region" description="Helical" evidence="13">
    <location>
        <begin position="231"/>
        <end position="253"/>
    </location>
</feature>
<evidence type="ECO:0000256" key="11">
    <source>
        <dbReference type="ARBA" id="ARBA00023049"/>
    </source>
</evidence>
<evidence type="ECO:0000256" key="1">
    <source>
        <dbReference type="ARBA" id="ARBA00001947"/>
    </source>
</evidence>
<dbReference type="Proteomes" id="UP001055125">
    <property type="component" value="Unassembled WGS sequence"/>
</dbReference>
<dbReference type="InterPro" id="IPR044537">
    <property type="entry name" value="Rip2-like"/>
</dbReference>
<evidence type="ECO:0000313" key="15">
    <source>
        <dbReference type="Proteomes" id="UP001055125"/>
    </source>
</evidence>
<keyword evidence="7" id="KW-0479">Metal-binding</keyword>
<keyword evidence="6 13" id="KW-0812">Transmembrane</keyword>